<evidence type="ECO:0000313" key="1">
    <source>
        <dbReference type="EMBL" id="PZQ49577.1"/>
    </source>
</evidence>
<protein>
    <submittedName>
        <fullName evidence="1">Uncharacterized protein</fullName>
    </submittedName>
</protein>
<organism evidence="1 2">
    <name type="scientific">Novosphingobium pentaromativorans</name>
    <dbReference type="NCBI Taxonomy" id="205844"/>
    <lineage>
        <taxon>Bacteria</taxon>
        <taxon>Pseudomonadati</taxon>
        <taxon>Pseudomonadota</taxon>
        <taxon>Alphaproteobacteria</taxon>
        <taxon>Sphingomonadales</taxon>
        <taxon>Sphingomonadaceae</taxon>
        <taxon>Novosphingobium</taxon>
    </lineage>
</organism>
<name>A0A2W5PXG0_9SPHN</name>
<reference evidence="1 2" key="1">
    <citation type="submission" date="2017-08" db="EMBL/GenBank/DDBJ databases">
        <title>Infants hospitalized years apart are colonized by the same room-sourced microbial strains.</title>
        <authorList>
            <person name="Brooks B."/>
            <person name="Olm M.R."/>
            <person name="Firek B.A."/>
            <person name="Baker R."/>
            <person name="Thomas B.C."/>
            <person name="Morowitz M.J."/>
            <person name="Banfield J.F."/>
        </authorList>
    </citation>
    <scope>NUCLEOTIDE SEQUENCE [LARGE SCALE GENOMIC DNA]</scope>
    <source>
        <strain evidence="1">S2_005_002_R2_33</strain>
    </source>
</reference>
<comment type="caution">
    <text evidence="1">The sequence shown here is derived from an EMBL/GenBank/DDBJ whole genome shotgun (WGS) entry which is preliminary data.</text>
</comment>
<dbReference type="EMBL" id="QFPX01000057">
    <property type="protein sequence ID" value="PZQ49577.1"/>
    <property type="molecule type" value="Genomic_DNA"/>
</dbReference>
<evidence type="ECO:0000313" key="2">
    <source>
        <dbReference type="Proteomes" id="UP000249082"/>
    </source>
</evidence>
<dbReference type="Proteomes" id="UP000249082">
    <property type="component" value="Unassembled WGS sequence"/>
</dbReference>
<dbReference type="AlphaFoldDB" id="A0A2W5PXG0"/>
<gene>
    <name evidence="1" type="ORF">DI555_23760</name>
</gene>
<proteinExistence type="predicted"/>
<accession>A0A2W5PXG0</accession>
<sequence>MATITHVRTLDYAAKMLGEDVELLEAIVWNDDNLTYGSIITVYTGPDETITALTDDALDELSDMLREARRTTQTWHGFLDDFVDDPELATRFKAQPPR</sequence>